<evidence type="ECO:0000256" key="6">
    <source>
        <dbReference type="ARBA" id="ARBA00023075"/>
    </source>
</evidence>
<feature type="transmembrane region" description="Helical" evidence="8">
    <location>
        <begin position="264"/>
        <end position="288"/>
    </location>
</feature>
<keyword evidence="6 8" id="KW-0830">Ubiquinone</keyword>
<feature type="transmembrane region" description="Helical" evidence="8">
    <location>
        <begin position="186"/>
        <end position="207"/>
    </location>
</feature>
<keyword evidence="11" id="KW-1185">Reference proteome</keyword>
<comment type="similarity">
    <text evidence="8 9">Belongs to the complex I subunit 1 family.</text>
</comment>
<keyword evidence="8 9" id="KW-0520">NAD</keyword>
<dbReference type="PROSITE" id="PS00668">
    <property type="entry name" value="COMPLEX1_ND1_2"/>
    <property type="match status" value="1"/>
</dbReference>
<feature type="transmembrane region" description="Helical" evidence="8">
    <location>
        <begin position="300"/>
        <end position="322"/>
    </location>
</feature>
<dbReference type="KEGG" id="den:MHIR_DE00494"/>
<keyword evidence="4 8" id="KW-1278">Translocase</keyword>
<keyword evidence="8" id="KW-1003">Cell membrane</keyword>
<feature type="transmembrane region" description="Helical" evidence="8">
    <location>
        <begin position="234"/>
        <end position="258"/>
    </location>
</feature>
<comment type="catalytic activity">
    <reaction evidence="8">
        <text>a quinone + NADH + 5 H(+)(in) = a quinol + NAD(+) + 4 H(+)(out)</text>
        <dbReference type="Rhea" id="RHEA:57888"/>
        <dbReference type="ChEBI" id="CHEBI:15378"/>
        <dbReference type="ChEBI" id="CHEBI:24646"/>
        <dbReference type="ChEBI" id="CHEBI:57540"/>
        <dbReference type="ChEBI" id="CHEBI:57945"/>
        <dbReference type="ChEBI" id="CHEBI:132124"/>
    </reaction>
</comment>
<evidence type="ECO:0000256" key="3">
    <source>
        <dbReference type="ARBA" id="ARBA00022719"/>
    </source>
</evidence>
<dbReference type="GO" id="GO:0005886">
    <property type="term" value="C:plasma membrane"/>
    <property type="evidence" value="ECO:0007669"/>
    <property type="project" value="UniProtKB-SubCell"/>
</dbReference>
<reference evidence="11" key="1">
    <citation type="submission" date="2016-01" db="EMBL/GenBank/DDBJ databases">
        <authorList>
            <person name="Husnik F."/>
        </authorList>
    </citation>
    <scope>NUCLEOTIDE SEQUENCE [LARGE SCALE GENOMIC DNA]</scope>
</reference>
<dbReference type="EMBL" id="LN999833">
    <property type="protein sequence ID" value="CUX96750.1"/>
    <property type="molecule type" value="Genomic_DNA"/>
</dbReference>
<evidence type="ECO:0000256" key="8">
    <source>
        <dbReference type="HAMAP-Rule" id="MF_01350"/>
    </source>
</evidence>
<comment type="function">
    <text evidence="8">NDH-1 shuttles electrons from NADH, via FMN and iron-sulfur (Fe-S) centers, to quinones in the respiratory chain. The immediate electron acceptor for the enzyme in this species is believed to be ubiquinone. Couples the redox reaction to proton translocation (for every two electrons transferred, four hydrogen ions are translocated across the cytoplasmic membrane), and thus conserves the redox energy in a proton gradient. This subunit may bind ubiquinone.</text>
</comment>
<evidence type="ECO:0000256" key="2">
    <source>
        <dbReference type="ARBA" id="ARBA00022692"/>
    </source>
</evidence>
<dbReference type="InterPro" id="IPR018086">
    <property type="entry name" value="NADH_UbQ_OxRdtase_su1_CS"/>
</dbReference>
<dbReference type="PROSITE" id="PS00667">
    <property type="entry name" value="COMPLEX1_ND1_1"/>
    <property type="match status" value="1"/>
</dbReference>
<keyword evidence="5 8" id="KW-1133">Transmembrane helix</keyword>
<keyword evidence="2 8" id="KW-0812">Transmembrane</keyword>
<proteinExistence type="inferred from homology"/>
<name>A0A143WSS5_9ENTR</name>
<comment type="subunit">
    <text evidence="8">NDH-1 is composed of 13 different subunits. Subunits NuoA, H, J, K, L, M, N constitute the membrane sector of the complex.</text>
</comment>
<feature type="transmembrane region" description="Helical" evidence="8">
    <location>
        <begin position="156"/>
        <end position="180"/>
    </location>
</feature>
<keyword evidence="7 8" id="KW-0472">Membrane</keyword>
<evidence type="ECO:0000313" key="10">
    <source>
        <dbReference type="EMBL" id="CUX96750.1"/>
    </source>
</evidence>
<dbReference type="GO" id="GO:0016655">
    <property type="term" value="F:oxidoreductase activity, acting on NAD(P)H, quinone or similar compound as acceptor"/>
    <property type="evidence" value="ECO:0007669"/>
    <property type="project" value="UniProtKB-UniRule"/>
</dbReference>
<feature type="transmembrane region" description="Helical" evidence="8">
    <location>
        <begin position="81"/>
        <end position="100"/>
    </location>
</feature>
<feature type="transmembrane region" description="Helical" evidence="8">
    <location>
        <begin position="12"/>
        <end position="32"/>
    </location>
</feature>
<dbReference type="InterPro" id="IPR001694">
    <property type="entry name" value="NADH_UbQ_OxRdtase_su1/FPO"/>
</dbReference>
<dbReference type="NCBIfam" id="NF004741">
    <property type="entry name" value="PRK06076.1-2"/>
    <property type="match status" value="1"/>
</dbReference>
<evidence type="ECO:0000256" key="1">
    <source>
        <dbReference type="ARBA" id="ARBA00004141"/>
    </source>
</evidence>
<dbReference type="Pfam" id="PF00146">
    <property type="entry name" value="NADHdh"/>
    <property type="match status" value="1"/>
</dbReference>
<sequence>MSWLTPEVTDIFLTVVKAVVILLAVVTCGAYMSFAERRLLGLFQNRYGPNRVGWGGSLQLLADILKMMCKEDWIPPFSDRSIFTLAPIIAFTSPLITFAIVPVTPTWVVADFNIGVLFFLMMAGLAVYAVLFAGWSSNNKYSLLGAMRASAQTLSYEVFLGLSLMGVVAQAGSFNLGVIVESQAHLWNVVPQFFGFITFLLAGIAVCHRHPFDQPEAEQELADGYHIEYSGMKFGLFFVGEYISMVTISALIVTLFFGGWKGPWLPPFICFAIKTAFFIMTFILIRAALPRPRYDQVMTLGWKICLPITLLNLLATSAIILYNVH</sequence>
<dbReference type="OrthoDB" id="9803734at2"/>
<keyword evidence="3 8" id="KW-0874">Quinone</keyword>
<evidence type="ECO:0000256" key="9">
    <source>
        <dbReference type="RuleBase" id="RU000471"/>
    </source>
</evidence>
<dbReference type="GO" id="GO:0003954">
    <property type="term" value="F:NADH dehydrogenase activity"/>
    <property type="evidence" value="ECO:0007669"/>
    <property type="project" value="TreeGrafter"/>
</dbReference>
<dbReference type="RefSeq" id="WP_067566048.1">
    <property type="nucleotide sequence ID" value="NZ_LN999833.1"/>
</dbReference>
<evidence type="ECO:0000256" key="5">
    <source>
        <dbReference type="ARBA" id="ARBA00022989"/>
    </source>
</evidence>
<dbReference type="HAMAP" id="MF_01350">
    <property type="entry name" value="NDH1_NuoH"/>
    <property type="match status" value="1"/>
</dbReference>
<accession>A0A143WSS5</accession>
<evidence type="ECO:0000256" key="7">
    <source>
        <dbReference type="ARBA" id="ARBA00023136"/>
    </source>
</evidence>
<dbReference type="Proteomes" id="UP000095322">
    <property type="component" value="Chromosome I"/>
</dbReference>
<protein>
    <recommendedName>
        <fullName evidence="8">NADH-quinone oxidoreductase subunit H</fullName>
        <ecNumber evidence="8">7.1.1.-</ecNumber>
    </recommendedName>
    <alternativeName>
        <fullName evidence="8">NADH dehydrogenase I subunit H</fullName>
    </alternativeName>
    <alternativeName>
        <fullName evidence="8">NDH-1 subunit H</fullName>
    </alternativeName>
</protein>
<gene>
    <name evidence="8 10" type="primary">nuoH</name>
    <name evidence="10" type="ORF">MHIR_DE00494</name>
</gene>
<dbReference type="NCBIfam" id="NF004740">
    <property type="entry name" value="PRK06076.1-1"/>
    <property type="match status" value="1"/>
</dbReference>
<dbReference type="PANTHER" id="PTHR11432:SF3">
    <property type="entry name" value="NADH-UBIQUINONE OXIDOREDUCTASE CHAIN 1"/>
    <property type="match status" value="1"/>
</dbReference>
<evidence type="ECO:0000256" key="4">
    <source>
        <dbReference type="ARBA" id="ARBA00022967"/>
    </source>
</evidence>
<dbReference type="AlphaFoldDB" id="A0A143WSS5"/>
<organism evidence="10 11">
    <name type="scientific">Candidatus Doolittlea endobia</name>
    <dbReference type="NCBI Taxonomy" id="1778262"/>
    <lineage>
        <taxon>Bacteria</taxon>
        <taxon>Pseudomonadati</taxon>
        <taxon>Pseudomonadota</taxon>
        <taxon>Gammaproteobacteria</taxon>
        <taxon>Enterobacterales</taxon>
        <taxon>Enterobacteriaceae</taxon>
        <taxon>Candidatus Doolittlea</taxon>
    </lineage>
</organism>
<dbReference type="PATRIC" id="fig|1778262.3.peg.919"/>
<dbReference type="STRING" id="1778262.MHIR_DE00494"/>
<comment type="subcellular location">
    <subcellularLocation>
        <location evidence="8 9">Cell membrane</location>
        <topology evidence="8 9">Multi-pass membrane protein</topology>
    </subcellularLocation>
    <subcellularLocation>
        <location evidence="1">Membrane</location>
        <topology evidence="1">Multi-pass membrane protein</topology>
    </subcellularLocation>
</comment>
<feature type="transmembrane region" description="Helical" evidence="8">
    <location>
        <begin position="112"/>
        <end position="135"/>
    </location>
</feature>
<dbReference type="GO" id="GO:0048038">
    <property type="term" value="F:quinone binding"/>
    <property type="evidence" value="ECO:0007669"/>
    <property type="project" value="UniProtKB-KW"/>
</dbReference>
<dbReference type="PANTHER" id="PTHR11432">
    <property type="entry name" value="NADH DEHYDROGENASE SUBUNIT 1"/>
    <property type="match status" value="1"/>
</dbReference>
<dbReference type="EC" id="7.1.1.-" evidence="8"/>
<keyword evidence="10" id="KW-0560">Oxidoreductase</keyword>
<dbReference type="GO" id="GO:0009060">
    <property type="term" value="P:aerobic respiration"/>
    <property type="evidence" value="ECO:0007669"/>
    <property type="project" value="TreeGrafter"/>
</dbReference>
<evidence type="ECO:0000313" key="11">
    <source>
        <dbReference type="Proteomes" id="UP000095322"/>
    </source>
</evidence>